<keyword evidence="3 5" id="KW-0808">Transferase</keyword>
<keyword evidence="2" id="KW-0119">Carbohydrate metabolism</keyword>
<feature type="domain" description="Carbohydrate kinase FGGY N-terminal" evidence="6">
    <location>
        <begin position="5"/>
        <end position="242"/>
    </location>
</feature>
<name>A0ABV6M5E1_9ACTN</name>
<dbReference type="PANTHER" id="PTHR43095:SF5">
    <property type="entry name" value="XYLULOSE KINASE"/>
    <property type="match status" value="1"/>
</dbReference>
<keyword evidence="2" id="KW-0859">Xylose metabolism</keyword>
<protein>
    <submittedName>
        <fullName evidence="8">FGGY-family carbohydrate kinase</fullName>
        <ecNumber evidence="8">2.7.1.-</ecNumber>
    </submittedName>
</protein>
<keyword evidence="9" id="KW-1185">Reference proteome</keyword>
<dbReference type="Pfam" id="PF00370">
    <property type="entry name" value="FGGY_N"/>
    <property type="match status" value="1"/>
</dbReference>
<evidence type="ECO:0000256" key="4">
    <source>
        <dbReference type="ARBA" id="ARBA00022777"/>
    </source>
</evidence>
<reference evidence="8 9" key="1">
    <citation type="submission" date="2024-09" db="EMBL/GenBank/DDBJ databases">
        <authorList>
            <person name="Sun Q."/>
            <person name="Mori K."/>
        </authorList>
    </citation>
    <scope>NUCLEOTIDE SEQUENCE [LARGE SCALE GENOMIC DNA]</scope>
    <source>
        <strain evidence="8 9">TBRC 3947</strain>
    </source>
</reference>
<dbReference type="InterPro" id="IPR018484">
    <property type="entry name" value="FGGY_N"/>
</dbReference>
<evidence type="ECO:0000259" key="6">
    <source>
        <dbReference type="Pfam" id="PF00370"/>
    </source>
</evidence>
<evidence type="ECO:0000313" key="8">
    <source>
        <dbReference type="EMBL" id="MFC0529926.1"/>
    </source>
</evidence>
<dbReference type="InterPro" id="IPR018483">
    <property type="entry name" value="Carb_kinase_FGGY_CS"/>
</dbReference>
<dbReference type="GO" id="GO:0016301">
    <property type="term" value="F:kinase activity"/>
    <property type="evidence" value="ECO:0007669"/>
    <property type="project" value="UniProtKB-KW"/>
</dbReference>
<feature type="domain" description="Carbohydrate kinase FGGY C-terminal" evidence="7">
    <location>
        <begin position="257"/>
        <end position="439"/>
    </location>
</feature>
<dbReference type="Proteomes" id="UP001589867">
    <property type="component" value="Unassembled WGS sequence"/>
</dbReference>
<proteinExistence type="inferred from homology"/>
<keyword evidence="4 5" id="KW-0418">Kinase</keyword>
<comment type="caution">
    <text evidence="8">The sequence shown here is derived from an EMBL/GenBank/DDBJ whole genome shotgun (WGS) entry which is preliminary data.</text>
</comment>
<dbReference type="InterPro" id="IPR018485">
    <property type="entry name" value="FGGY_C"/>
</dbReference>
<evidence type="ECO:0000256" key="3">
    <source>
        <dbReference type="ARBA" id="ARBA00022679"/>
    </source>
</evidence>
<dbReference type="PIRSF" id="PIRSF000538">
    <property type="entry name" value="GlpK"/>
    <property type="match status" value="1"/>
</dbReference>
<evidence type="ECO:0000256" key="2">
    <source>
        <dbReference type="ARBA" id="ARBA00022629"/>
    </source>
</evidence>
<gene>
    <name evidence="8" type="ORF">ACFFIA_19890</name>
</gene>
<dbReference type="EMBL" id="JBHLUH010000039">
    <property type="protein sequence ID" value="MFC0529926.1"/>
    <property type="molecule type" value="Genomic_DNA"/>
</dbReference>
<dbReference type="CDD" id="cd07804">
    <property type="entry name" value="ASKHA_NBD_FGGY_RrXK-like"/>
    <property type="match status" value="1"/>
</dbReference>
<evidence type="ECO:0000256" key="5">
    <source>
        <dbReference type="RuleBase" id="RU003733"/>
    </source>
</evidence>
<dbReference type="Pfam" id="PF02782">
    <property type="entry name" value="FGGY_C"/>
    <property type="match status" value="1"/>
</dbReference>
<dbReference type="InterPro" id="IPR043129">
    <property type="entry name" value="ATPase_NBD"/>
</dbReference>
<comment type="similarity">
    <text evidence="1 5">Belongs to the FGGY kinase family.</text>
</comment>
<organism evidence="8 9">
    <name type="scientific">Phytohabitans kaempferiae</name>
    <dbReference type="NCBI Taxonomy" id="1620943"/>
    <lineage>
        <taxon>Bacteria</taxon>
        <taxon>Bacillati</taxon>
        <taxon>Actinomycetota</taxon>
        <taxon>Actinomycetes</taxon>
        <taxon>Micromonosporales</taxon>
        <taxon>Micromonosporaceae</taxon>
    </lineage>
</organism>
<evidence type="ECO:0000259" key="7">
    <source>
        <dbReference type="Pfam" id="PF02782"/>
    </source>
</evidence>
<accession>A0ABV6M5E1</accession>
<sequence length="492" mass="52122">MSALFLGIDVGTSSTKGVLVRADGEIVATATRAHELDLPRPGWAEHDADQIWWNDFSAIARTLTARTAEPVTAVGVSGIGPVLLPTDGRDRPLRPAILYGIDTRAGQEIAELDAELGADAIAERAGAPLTSQAVGPKLRWLRRHEPETWRRTRRVHMANSYLVSRLTGAYVLDHHSASQAVPLYDSRKQDWADGWATAIAEHIELPRLAWPAETAGLVTAAAAAETGIPAGTPVTAGTIDAWTEALSVGVRRPGDVMLMYGTTMFIIATLDTRRVSPPLWGTVGTFPGTFSLAAGMATSGAVADWVRRLTGEPDFDGLAAAARLSPPGANGLLMLPYFAGERSPLYDPDARGLLAGLTLRHSRGDIYRAALEATAYGVRHNLESFTEAGAPPRRLVAVGGGTTGGLWTQIVSDVLQQPQSLCASSVGASLGAAYLAALTAGADVDIDDWNPVVDACEPDPALAATYDEGYALYRRLYHDTADVAHALAARQV</sequence>
<dbReference type="PANTHER" id="PTHR43095">
    <property type="entry name" value="SUGAR KINASE"/>
    <property type="match status" value="1"/>
</dbReference>
<dbReference type="Gene3D" id="3.30.420.40">
    <property type="match status" value="2"/>
</dbReference>
<dbReference type="InterPro" id="IPR050406">
    <property type="entry name" value="FGGY_Carb_Kinase"/>
</dbReference>
<evidence type="ECO:0000256" key="1">
    <source>
        <dbReference type="ARBA" id="ARBA00009156"/>
    </source>
</evidence>
<dbReference type="RefSeq" id="WP_377253001.1">
    <property type="nucleotide sequence ID" value="NZ_JBHLUH010000039.1"/>
</dbReference>
<dbReference type="InterPro" id="IPR000577">
    <property type="entry name" value="Carb_kinase_FGGY"/>
</dbReference>
<dbReference type="SUPFAM" id="SSF53067">
    <property type="entry name" value="Actin-like ATPase domain"/>
    <property type="match status" value="2"/>
</dbReference>
<dbReference type="PROSITE" id="PS00445">
    <property type="entry name" value="FGGY_KINASES_2"/>
    <property type="match status" value="1"/>
</dbReference>
<evidence type="ECO:0000313" key="9">
    <source>
        <dbReference type="Proteomes" id="UP001589867"/>
    </source>
</evidence>
<dbReference type="EC" id="2.7.1.-" evidence="8"/>